<sequence>MLKTIQTIAIAAAFAAPTFVLAQDQAPATEEQAPTTTEEQPTSEAPSDLATGQPVEPEVTSETFGDWTVNCQQLGEQERCQMYQLLRDSQNNPVVEVNLFRVAGQPQVFAGGTIVAPLETLLTPQLTISIDQAPGKRYPFAFCMPNGCVSRIGLTEDDVNGYKRGNSASVTIVPVQAPDQTVSVNMSLTGFTKAFDRLP</sequence>
<evidence type="ECO:0000313" key="4">
    <source>
        <dbReference type="Proteomes" id="UP000051184"/>
    </source>
</evidence>
<evidence type="ECO:0000256" key="2">
    <source>
        <dbReference type="SAM" id="SignalP"/>
    </source>
</evidence>
<feature type="region of interest" description="Disordered" evidence="1">
    <location>
        <begin position="25"/>
        <end position="62"/>
    </location>
</feature>
<accession>A0A0P1IUP5</accession>
<keyword evidence="2" id="KW-0732">Signal</keyword>
<feature type="signal peptide" evidence="2">
    <location>
        <begin position="1"/>
        <end position="22"/>
    </location>
</feature>
<reference evidence="4" key="1">
    <citation type="submission" date="2015-09" db="EMBL/GenBank/DDBJ databases">
        <authorList>
            <person name="Rodrigo-Torres Lidia"/>
            <person name="Arahal R.David."/>
        </authorList>
    </citation>
    <scope>NUCLEOTIDE SEQUENCE [LARGE SCALE GENOMIC DNA]</scope>
    <source>
        <strain evidence="4">CECT 5114</strain>
    </source>
</reference>
<gene>
    <name evidence="3" type="ORF">TA5114_03057</name>
</gene>
<dbReference type="OrthoDB" id="9797912at2"/>
<dbReference type="Gene3D" id="2.60.40.1880">
    <property type="entry name" value="Invasion associated locus B (IalB) protein"/>
    <property type="match status" value="1"/>
</dbReference>
<name>A0A0P1IUP5_9RHOB</name>
<dbReference type="EMBL" id="CYUE01000021">
    <property type="protein sequence ID" value="CUK27233.1"/>
    <property type="molecule type" value="Genomic_DNA"/>
</dbReference>
<dbReference type="STRING" id="1715691.TA5113_02925"/>
<dbReference type="InterPro" id="IPR010642">
    <property type="entry name" value="Invasion_prot_B"/>
</dbReference>
<feature type="compositionally biased region" description="Low complexity" evidence="1">
    <location>
        <begin position="25"/>
        <end position="47"/>
    </location>
</feature>
<organism evidence="3 4">
    <name type="scientific">Cognatishimia activa</name>
    <dbReference type="NCBI Taxonomy" id="1715691"/>
    <lineage>
        <taxon>Bacteria</taxon>
        <taxon>Pseudomonadati</taxon>
        <taxon>Pseudomonadota</taxon>
        <taxon>Alphaproteobacteria</taxon>
        <taxon>Rhodobacterales</taxon>
        <taxon>Paracoccaceae</taxon>
        <taxon>Cognatishimia</taxon>
    </lineage>
</organism>
<dbReference type="Proteomes" id="UP000051184">
    <property type="component" value="Unassembled WGS sequence"/>
</dbReference>
<evidence type="ECO:0000256" key="1">
    <source>
        <dbReference type="SAM" id="MobiDB-lite"/>
    </source>
</evidence>
<proteinExistence type="predicted"/>
<evidence type="ECO:0000313" key="3">
    <source>
        <dbReference type="EMBL" id="CUK27233.1"/>
    </source>
</evidence>
<keyword evidence="4" id="KW-1185">Reference proteome</keyword>
<dbReference type="RefSeq" id="WP_058316122.1">
    <property type="nucleotide sequence ID" value="NZ_CYTO01000024.1"/>
</dbReference>
<dbReference type="InterPro" id="IPR038696">
    <property type="entry name" value="IalB_sf"/>
</dbReference>
<protein>
    <submittedName>
        <fullName evidence="3">Invasion protein B, involved in pathogenesis</fullName>
    </submittedName>
</protein>
<dbReference type="AlphaFoldDB" id="A0A0P1IUP5"/>
<feature type="chain" id="PRO_5006065646" evidence="2">
    <location>
        <begin position="23"/>
        <end position="199"/>
    </location>
</feature>
<dbReference type="Pfam" id="PF06776">
    <property type="entry name" value="IalB"/>
    <property type="match status" value="1"/>
</dbReference>